<dbReference type="Gene3D" id="1.10.600.10">
    <property type="entry name" value="Farnesyl Diphosphate Synthase"/>
    <property type="match status" value="1"/>
</dbReference>
<comment type="caution">
    <text evidence="1">The sequence shown here is derived from an EMBL/GenBank/DDBJ whole genome shotgun (WGS) entry which is preliminary data.</text>
</comment>
<accession>A0ABQ5R9K6</accession>
<proteinExistence type="predicted"/>
<evidence type="ECO:0008006" key="3">
    <source>
        <dbReference type="Google" id="ProtNLM"/>
    </source>
</evidence>
<organism evidence="1 2">
    <name type="scientific">Phytohabitans aurantiacus</name>
    <dbReference type="NCBI Taxonomy" id="3016789"/>
    <lineage>
        <taxon>Bacteria</taxon>
        <taxon>Bacillati</taxon>
        <taxon>Actinomycetota</taxon>
        <taxon>Actinomycetes</taxon>
        <taxon>Micromonosporales</taxon>
        <taxon>Micromonosporaceae</taxon>
    </lineage>
</organism>
<dbReference type="EMBL" id="BSDI01000081">
    <property type="protein sequence ID" value="GLI03281.1"/>
    <property type="molecule type" value="Genomic_DNA"/>
</dbReference>
<dbReference type="Pfam" id="PF19086">
    <property type="entry name" value="Terpene_syn_C_2"/>
    <property type="match status" value="1"/>
</dbReference>
<dbReference type="RefSeq" id="WP_281905349.1">
    <property type="nucleotide sequence ID" value="NZ_BSDI01000081.1"/>
</dbReference>
<dbReference type="InterPro" id="IPR008949">
    <property type="entry name" value="Isoprenoid_synthase_dom_sf"/>
</dbReference>
<protein>
    <recommendedName>
        <fullName evidence="3">Terpene synthase</fullName>
    </recommendedName>
</protein>
<name>A0ABQ5R9K6_9ACTN</name>
<evidence type="ECO:0000313" key="2">
    <source>
        <dbReference type="Proteomes" id="UP001144280"/>
    </source>
</evidence>
<dbReference type="Proteomes" id="UP001144280">
    <property type="component" value="Unassembled WGS sequence"/>
</dbReference>
<gene>
    <name evidence="1" type="ORF">Pa4123_85590</name>
</gene>
<dbReference type="SUPFAM" id="SSF48576">
    <property type="entry name" value="Terpenoid synthases"/>
    <property type="match status" value="1"/>
</dbReference>
<sequence>MPSDNDLRDLLAPMESGRICAIAGQTQRQMRAWAAAYPSLYSAKAFDPALYSTLALATAFSGPWLSADQQRTANRVTLWCFGLDWLVDYVATTPGEAREIADRCLAVAGGEAPPEGDELTAFLADIRDELAAAEAHGVLGEVWRDELRRMLAAMVRECEWKAGLAAAPTFDEYLGNADNLGFSFVFAAQWLATSPVPAPDEVAATRLASWAVQRVIRLLNDLATYERDVSWGDLNALMLGVDRTEVGERVTALAGAARDLIQPLRGGQPRVAGYLERQMEFCMGFYGVTDYWGSL</sequence>
<evidence type="ECO:0000313" key="1">
    <source>
        <dbReference type="EMBL" id="GLI03281.1"/>
    </source>
</evidence>
<reference evidence="1" key="1">
    <citation type="submission" date="2022-12" db="EMBL/GenBank/DDBJ databases">
        <title>New Phytohabitans aurantiacus sp. RD004123 nov., an actinomycete isolated from soil.</title>
        <authorList>
            <person name="Triningsih D.W."/>
            <person name="Harunari E."/>
            <person name="Igarashi Y."/>
        </authorList>
    </citation>
    <scope>NUCLEOTIDE SEQUENCE</scope>
    <source>
        <strain evidence="1">RD004123</strain>
    </source>
</reference>
<keyword evidence="2" id="KW-1185">Reference proteome</keyword>